<evidence type="ECO:0000256" key="13">
    <source>
        <dbReference type="ARBA" id="ARBA00033470"/>
    </source>
</evidence>
<comment type="caution">
    <text evidence="17">The sequence shown here is derived from an EMBL/GenBank/DDBJ whole genome shotgun (WGS) entry which is preliminary data.</text>
</comment>
<keyword evidence="18" id="KW-1185">Reference proteome</keyword>
<evidence type="ECO:0000256" key="3">
    <source>
        <dbReference type="ARBA" id="ARBA00004742"/>
    </source>
</evidence>
<comment type="function">
    <text evidence="2">Catalyzes the phosphorylation of pyruvate to phosphoenolpyruvate.</text>
</comment>
<evidence type="ECO:0000256" key="1">
    <source>
        <dbReference type="ARBA" id="ARBA00001946"/>
    </source>
</evidence>
<evidence type="ECO:0000256" key="5">
    <source>
        <dbReference type="ARBA" id="ARBA00011996"/>
    </source>
</evidence>
<dbReference type="Pfam" id="PF00391">
    <property type="entry name" value="PEP-utilizers"/>
    <property type="match status" value="1"/>
</dbReference>
<dbReference type="Proteomes" id="UP001154240">
    <property type="component" value="Unassembled WGS sequence"/>
</dbReference>
<reference evidence="17" key="1">
    <citation type="journal article" date="2022" name="bioRxiv">
        <title>Thiovibrio frasassiensisgen. nov., sp. nov., an autotrophic, elemental sulfur disproportionating bacterium isolated from sulfidic karst sediment, and proposal of Thiovibrionaceae fam. nov.</title>
        <authorList>
            <person name="Aronson H."/>
            <person name="Thomas C."/>
            <person name="Bhattacharyya M."/>
            <person name="Eckstein S."/>
            <person name="Jensen S."/>
            <person name="Barco R."/>
            <person name="Macalady J."/>
            <person name="Amend J."/>
        </authorList>
    </citation>
    <scope>NUCLEOTIDE SEQUENCE</scope>
    <source>
        <strain evidence="17">RS19-109</strain>
    </source>
</reference>
<comment type="cofactor">
    <cofactor evidence="1">
        <name>Mg(2+)</name>
        <dbReference type="ChEBI" id="CHEBI:18420"/>
    </cofactor>
</comment>
<dbReference type="Gene3D" id="3.30.1490.20">
    <property type="entry name" value="ATP-grasp fold, A domain"/>
    <property type="match status" value="1"/>
</dbReference>
<dbReference type="InterPro" id="IPR002192">
    <property type="entry name" value="PPDK_AMP/ATP-bd"/>
</dbReference>
<comment type="pathway">
    <text evidence="3">Carbohydrate biosynthesis; gluconeogenesis.</text>
</comment>
<organism evidence="17 18">
    <name type="scientific">Thiovibrio frasassiensis</name>
    <dbReference type="NCBI Taxonomy" id="2984131"/>
    <lineage>
        <taxon>Bacteria</taxon>
        <taxon>Pseudomonadati</taxon>
        <taxon>Thermodesulfobacteriota</taxon>
        <taxon>Desulfobulbia</taxon>
        <taxon>Desulfobulbales</taxon>
        <taxon>Thiovibrionaceae</taxon>
        <taxon>Thiovibrio</taxon>
    </lineage>
</organism>
<sequence length="856" mass="94223">MQKNFFRRVRELFGRNHGAASDLATRFRAFQAVLDGNNRTLEAMTEMGEKLGGDYLFDVNYTRSAYAELFAAVSDSLRNFNLLTDQQYPQLGEILTRIDRLVQRMLTGSDSLFQGQVVFYPEITWDLAEEVGGKNYHLAELANILQLRVPEAFAITTAAFRDFIRHNGLTERLAGLSSADKTTLEKLRTEILAGTFPEDFCTSLTAAVDKMRNRLGKKGKLAVRSSADEEDGDFSFAGQFETVLNVDCTVAAVQGAYKKVLASLFQANAISYQRQLGYDLGKLKMAVGCVAMIEARASGVIYTAAAGKDRSSMAISAAWGLGPGVVDGLTDADLYTVAKEEDPRLVEQRIGAKAQMVVNSGASGVKTQETPAALRGQACLREVEVMDLARHALAIERYYKIPQDIEWAMDNTGRCYFLQARSLRMDEPADDVPDKGMAAVAGSYPVLLKNKGIVVQRGISAGKVYILRHLDELEHIPKGSILVARHDSPHFVQAIPILNAIITDIGVPTSHMASICREFNIPTVVNTGSASQILPHGQAITLQAGEEGDMVVYEGFVQSLLREERQKGAKLRELYEVRRQKYIMRYIAPLNLVNPLEQEYTPEKCKTVHDLVRFMHEKSVQALVANASRTKGIGGFFSRQSAVHRLVLPIPVQIQVIDLGGGLSGKVVGKEIGFAEVGSVPLRAVLAGMLFPGVWQNEAAPLRGADLLSGMTRAEDLTREGAAVLENVALASAVYVNMSLRFGYHFNMLDCYCSDTPRNNHIYFRFVGGAAAITNRSRRIALMAEVLAEHGFALKAKGDLLVGRLSGRSREELEGILEQIGRLIGYTRQLDARLDSDEMVHILAQRFLQGDYRVAP</sequence>
<dbReference type="Gene3D" id="3.30.470.20">
    <property type="entry name" value="ATP-grasp fold, B domain"/>
    <property type="match status" value="1"/>
</dbReference>
<dbReference type="InterPro" id="IPR006319">
    <property type="entry name" value="PEP_synth"/>
</dbReference>
<keyword evidence="12" id="KW-0460">Magnesium</keyword>
<dbReference type="AlphaFoldDB" id="A0A9X4MHY2"/>
<dbReference type="GO" id="GO:0005524">
    <property type="term" value="F:ATP binding"/>
    <property type="evidence" value="ECO:0007669"/>
    <property type="project" value="UniProtKB-KW"/>
</dbReference>
<evidence type="ECO:0000256" key="4">
    <source>
        <dbReference type="ARBA" id="ARBA00007837"/>
    </source>
</evidence>
<evidence type="ECO:0000256" key="12">
    <source>
        <dbReference type="ARBA" id="ARBA00022842"/>
    </source>
</evidence>
<dbReference type="SUPFAM" id="SSF52009">
    <property type="entry name" value="Phosphohistidine domain"/>
    <property type="match status" value="1"/>
</dbReference>
<dbReference type="Gene3D" id="3.50.30.10">
    <property type="entry name" value="Phosphohistidine domain"/>
    <property type="match status" value="1"/>
</dbReference>
<dbReference type="EMBL" id="JAPHEH010000001">
    <property type="protein sequence ID" value="MDG4476673.1"/>
    <property type="molecule type" value="Genomic_DNA"/>
</dbReference>
<keyword evidence="8" id="KW-0479">Metal-binding</keyword>
<dbReference type="GO" id="GO:0046872">
    <property type="term" value="F:metal ion binding"/>
    <property type="evidence" value="ECO:0007669"/>
    <property type="project" value="UniProtKB-KW"/>
</dbReference>
<dbReference type="PANTHER" id="PTHR43030">
    <property type="entry name" value="PHOSPHOENOLPYRUVATE SYNTHASE"/>
    <property type="match status" value="1"/>
</dbReference>
<dbReference type="SUPFAM" id="SSF56059">
    <property type="entry name" value="Glutathione synthetase ATP-binding domain-like"/>
    <property type="match status" value="1"/>
</dbReference>
<comment type="similarity">
    <text evidence="4">Belongs to the PEP-utilizing enzyme family.</text>
</comment>
<evidence type="ECO:0000259" key="15">
    <source>
        <dbReference type="Pfam" id="PF00391"/>
    </source>
</evidence>
<accession>A0A9X4MHY2</accession>
<dbReference type="PANTHER" id="PTHR43030:SF1">
    <property type="entry name" value="PHOSPHOENOLPYRUVATE SYNTHASE"/>
    <property type="match status" value="1"/>
</dbReference>
<comment type="catalytic activity">
    <reaction evidence="14">
        <text>pyruvate + ATP + H2O = phosphoenolpyruvate + AMP + phosphate + 2 H(+)</text>
        <dbReference type="Rhea" id="RHEA:11364"/>
        <dbReference type="ChEBI" id="CHEBI:15361"/>
        <dbReference type="ChEBI" id="CHEBI:15377"/>
        <dbReference type="ChEBI" id="CHEBI:15378"/>
        <dbReference type="ChEBI" id="CHEBI:30616"/>
        <dbReference type="ChEBI" id="CHEBI:43474"/>
        <dbReference type="ChEBI" id="CHEBI:58702"/>
        <dbReference type="ChEBI" id="CHEBI:456215"/>
        <dbReference type="EC" id="2.7.9.2"/>
    </reaction>
</comment>
<dbReference type="Pfam" id="PF01326">
    <property type="entry name" value="PPDK_N"/>
    <property type="match status" value="1"/>
</dbReference>
<evidence type="ECO:0000259" key="16">
    <source>
        <dbReference type="Pfam" id="PF01326"/>
    </source>
</evidence>
<evidence type="ECO:0000256" key="2">
    <source>
        <dbReference type="ARBA" id="ARBA00002988"/>
    </source>
</evidence>
<keyword evidence="9" id="KW-0547">Nucleotide-binding</keyword>
<dbReference type="InterPro" id="IPR013815">
    <property type="entry name" value="ATP_grasp_subdomain_1"/>
</dbReference>
<dbReference type="EC" id="2.7.9.2" evidence="5"/>
<dbReference type="InterPro" id="IPR008279">
    <property type="entry name" value="PEP-util_enz_mobile_dom"/>
</dbReference>
<evidence type="ECO:0000256" key="8">
    <source>
        <dbReference type="ARBA" id="ARBA00022723"/>
    </source>
</evidence>
<evidence type="ECO:0000313" key="18">
    <source>
        <dbReference type="Proteomes" id="UP001154240"/>
    </source>
</evidence>
<proteinExistence type="inferred from homology"/>
<protein>
    <recommendedName>
        <fullName evidence="6">Phosphoenolpyruvate synthase</fullName>
        <ecNumber evidence="5">2.7.9.2</ecNumber>
    </recommendedName>
    <alternativeName>
        <fullName evidence="13">Pyruvate, water dikinase</fullName>
    </alternativeName>
</protein>
<evidence type="ECO:0000256" key="6">
    <source>
        <dbReference type="ARBA" id="ARBA00021623"/>
    </source>
</evidence>
<keyword evidence="11" id="KW-0067">ATP-binding</keyword>
<keyword evidence="10" id="KW-0418">Kinase</keyword>
<feature type="domain" description="Pyruvate phosphate dikinase AMP/ATP-binding" evidence="16">
    <location>
        <begin position="129"/>
        <end position="427"/>
    </location>
</feature>
<reference evidence="17" key="2">
    <citation type="submission" date="2022-10" db="EMBL/GenBank/DDBJ databases">
        <authorList>
            <person name="Aronson H.S."/>
        </authorList>
    </citation>
    <scope>NUCLEOTIDE SEQUENCE</scope>
    <source>
        <strain evidence="17">RS19-109</strain>
    </source>
</reference>
<name>A0A9X4MHY2_9BACT</name>
<gene>
    <name evidence="17" type="ORF">OLX77_10970</name>
</gene>
<keyword evidence="7" id="KW-0808">Transferase</keyword>
<evidence type="ECO:0000256" key="11">
    <source>
        <dbReference type="ARBA" id="ARBA00022840"/>
    </source>
</evidence>
<evidence type="ECO:0000256" key="10">
    <source>
        <dbReference type="ARBA" id="ARBA00022777"/>
    </source>
</evidence>
<evidence type="ECO:0000256" key="14">
    <source>
        <dbReference type="ARBA" id="ARBA00047700"/>
    </source>
</evidence>
<dbReference type="RefSeq" id="WP_307633638.1">
    <property type="nucleotide sequence ID" value="NZ_JAPHEH010000001.1"/>
</dbReference>
<evidence type="ECO:0000256" key="7">
    <source>
        <dbReference type="ARBA" id="ARBA00022679"/>
    </source>
</evidence>
<feature type="domain" description="PEP-utilising enzyme mobile" evidence="15">
    <location>
        <begin position="476"/>
        <end position="544"/>
    </location>
</feature>
<dbReference type="GO" id="GO:0008986">
    <property type="term" value="F:pyruvate, water dikinase activity"/>
    <property type="evidence" value="ECO:0007669"/>
    <property type="project" value="UniProtKB-EC"/>
</dbReference>
<evidence type="ECO:0000256" key="9">
    <source>
        <dbReference type="ARBA" id="ARBA00022741"/>
    </source>
</evidence>
<evidence type="ECO:0000313" key="17">
    <source>
        <dbReference type="EMBL" id="MDG4476673.1"/>
    </source>
</evidence>
<dbReference type="InterPro" id="IPR036637">
    <property type="entry name" value="Phosphohistidine_dom_sf"/>
</dbReference>